<reference evidence="2" key="1">
    <citation type="journal article" date="2021" name="bioRxiv">
        <title>Whole Genome Assembly and Annotation of Northern Wild Rice, Zizania palustris L., Supports a Whole Genome Duplication in the Zizania Genus.</title>
        <authorList>
            <person name="Haas M."/>
            <person name="Kono T."/>
            <person name="Macchietto M."/>
            <person name="Millas R."/>
            <person name="McGilp L."/>
            <person name="Shao M."/>
            <person name="Duquette J."/>
            <person name="Hirsch C.N."/>
            <person name="Kimball J."/>
        </authorList>
    </citation>
    <scope>NUCLEOTIDE SEQUENCE</scope>
    <source>
        <tissue evidence="2">Fresh leaf tissue</tissue>
    </source>
</reference>
<dbReference type="InterPro" id="IPR018333">
    <property type="entry name" value="Squalene_cyclase"/>
</dbReference>
<proteinExistence type="predicted"/>
<dbReference type="EMBL" id="JAAALK010000081">
    <property type="protein sequence ID" value="KAG8089616.1"/>
    <property type="molecule type" value="Genomic_DNA"/>
</dbReference>
<gene>
    <name evidence="2" type="ORF">GUJ93_ZPchr0011g27550</name>
</gene>
<name>A0A8J5WJG4_ZIZPA</name>
<dbReference type="GO" id="GO:0005811">
    <property type="term" value="C:lipid droplet"/>
    <property type="evidence" value="ECO:0007669"/>
    <property type="project" value="InterPro"/>
</dbReference>
<sequence length="177" mass="20139">YHDEEIENCIKKAVMFIENKQKNDGSWYGTYGICFTYGAFFAMRGLVAAGRTYENSQSIRNGCEFLLSKQFSAGGWGENYISAETEAYADAGRPHAVNTAWAMLALIYSGQTKRDPTPLYSAARQLINMQLETGEFPQQEHVGCFSSNFLFNYPNYRNLFPIWALGEFRRRLTASKD</sequence>
<evidence type="ECO:0000313" key="2">
    <source>
        <dbReference type="EMBL" id="KAG8089616.1"/>
    </source>
</evidence>
<dbReference type="Pfam" id="PF13243">
    <property type="entry name" value="SQHop_cyclase_C"/>
    <property type="match status" value="1"/>
</dbReference>
<dbReference type="GO" id="GO:0016104">
    <property type="term" value="P:triterpenoid biosynthetic process"/>
    <property type="evidence" value="ECO:0007669"/>
    <property type="project" value="InterPro"/>
</dbReference>
<reference evidence="2" key="2">
    <citation type="submission" date="2021-02" db="EMBL/GenBank/DDBJ databases">
        <authorList>
            <person name="Kimball J.A."/>
            <person name="Haas M.W."/>
            <person name="Macchietto M."/>
            <person name="Kono T."/>
            <person name="Duquette J."/>
            <person name="Shao M."/>
        </authorList>
    </citation>
    <scope>NUCLEOTIDE SEQUENCE</scope>
    <source>
        <tissue evidence="2">Fresh leaf tissue</tissue>
    </source>
</reference>
<protein>
    <recommendedName>
        <fullName evidence="1">Squalene cyclase C-terminal domain-containing protein</fullName>
    </recommendedName>
</protein>
<dbReference type="OrthoDB" id="1717038at2759"/>
<feature type="domain" description="Squalene cyclase C-terminal" evidence="1">
    <location>
        <begin position="4"/>
        <end position="170"/>
    </location>
</feature>
<dbReference type="GO" id="GO:0016866">
    <property type="term" value="F:intramolecular transferase activity"/>
    <property type="evidence" value="ECO:0007669"/>
    <property type="project" value="InterPro"/>
</dbReference>
<dbReference type="Proteomes" id="UP000729402">
    <property type="component" value="Unassembled WGS sequence"/>
</dbReference>
<feature type="non-terminal residue" evidence="2">
    <location>
        <position position="1"/>
    </location>
</feature>
<keyword evidence="3" id="KW-1185">Reference proteome</keyword>
<dbReference type="InterPro" id="IPR032696">
    <property type="entry name" value="SQ_cyclase_C"/>
</dbReference>
<accession>A0A8J5WJG4</accession>
<dbReference type="PANTHER" id="PTHR11764">
    <property type="entry name" value="TERPENE CYCLASE/MUTASE FAMILY MEMBER"/>
    <property type="match status" value="1"/>
</dbReference>
<evidence type="ECO:0000259" key="1">
    <source>
        <dbReference type="Pfam" id="PF13243"/>
    </source>
</evidence>
<dbReference type="PANTHER" id="PTHR11764:SF88">
    <property type="entry name" value="ACHILLEOL B SYNTHASE"/>
    <property type="match status" value="1"/>
</dbReference>
<evidence type="ECO:0000313" key="3">
    <source>
        <dbReference type="Proteomes" id="UP000729402"/>
    </source>
</evidence>
<comment type="caution">
    <text evidence="2">The sequence shown here is derived from an EMBL/GenBank/DDBJ whole genome shotgun (WGS) entry which is preliminary data.</text>
</comment>
<dbReference type="AlphaFoldDB" id="A0A8J5WJG4"/>
<organism evidence="2 3">
    <name type="scientific">Zizania palustris</name>
    <name type="common">Northern wild rice</name>
    <dbReference type="NCBI Taxonomy" id="103762"/>
    <lineage>
        <taxon>Eukaryota</taxon>
        <taxon>Viridiplantae</taxon>
        <taxon>Streptophyta</taxon>
        <taxon>Embryophyta</taxon>
        <taxon>Tracheophyta</taxon>
        <taxon>Spermatophyta</taxon>
        <taxon>Magnoliopsida</taxon>
        <taxon>Liliopsida</taxon>
        <taxon>Poales</taxon>
        <taxon>Poaceae</taxon>
        <taxon>BOP clade</taxon>
        <taxon>Oryzoideae</taxon>
        <taxon>Oryzeae</taxon>
        <taxon>Zizaniinae</taxon>
        <taxon>Zizania</taxon>
    </lineage>
</organism>